<reference evidence="22 23" key="1">
    <citation type="submission" date="2025-04" db="UniProtKB">
        <authorList>
            <consortium name="RefSeq"/>
        </authorList>
    </citation>
    <scope>IDENTIFICATION</scope>
</reference>
<dbReference type="PROSITE" id="PS50826">
    <property type="entry name" value="RUN"/>
    <property type="match status" value="1"/>
</dbReference>
<dbReference type="Pfam" id="PF02759">
    <property type="entry name" value="RUN"/>
    <property type="match status" value="1"/>
</dbReference>
<feature type="coiled-coil region" evidence="16">
    <location>
        <begin position="960"/>
        <end position="1093"/>
    </location>
</feature>
<protein>
    <recommendedName>
        <fullName evidence="14">FYVE and coiled-coil domain-containing protein 1</fullName>
    </recommendedName>
</protein>
<dbReference type="RefSeq" id="XP_030059135.1">
    <property type="nucleotide sequence ID" value="XM_030203275.1"/>
</dbReference>
<dbReference type="GO" id="GO:0005770">
    <property type="term" value="C:late endosome"/>
    <property type="evidence" value="ECO:0007669"/>
    <property type="project" value="TreeGrafter"/>
</dbReference>
<dbReference type="PROSITE" id="PS50866">
    <property type="entry name" value="GOLD"/>
    <property type="match status" value="1"/>
</dbReference>
<evidence type="ECO:0000256" key="6">
    <source>
        <dbReference type="ARBA" id="ARBA00022753"/>
    </source>
</evidence>
<evidence type="ECO:0000313" key="21">
    <source>
        <dbReference type="Proteomes" id="UP000515156"/>
    </source>
</evidence>
<evidence type="ECO:0000256" key="12">
    <source>
        <dbReference type="ARBA" id="ARBA00023329"/>
    </source>
</evidence>
<dbReference type="CDD" id="cd17698">
    <property type="entry name" value="RUN_FYCO1"/>
    <property type="match status" value="1"/>
</dbReference>
<dbReference type="PANTHER" id="PTHR46753:SF2">
    <property type="entry name" value="FYVE AND COILED-COIL DOMAIN-CONTAINING PROTEIN 1"/>
    <property type="match status" value="1"/>
</dbReference>
<dbReference type="InterPro" id="IPR011011">
    <property type="entry name" value="Znf_FYVE_PHD"/>
</dbReference>
<dbReference type="InterPro" id="IPR009038">
    <property type="entry name" value="GOLD_dom"/>
</dbReference>
<evidence type="ECO:0000256" key="5">
    <source>
        <dbReference type="ARBA" id="ARBA00022723"/>
    </source>
</evidence>
<dbReference type="InterPro" id="IPR017455">
    <property type="entry name" value="Znf_FYVE-rel"/>
</dbReference>
<evidence type="ECO:0000256" key="2">
    <source>
        <dbReference type="ARBA" id="ARBA00004371"/>
    </source>
</evidence>
<evidence type="ECO:0000259" key="18">
    <source>
        <dbReference type="PROSITE" id="PS50178"/>
    </source>
</evidence>
<dbReference type="FunFam" id="3.30.40.10:FF:000341">
    <property type="entry name" value="FYVE and coiled-coil domain containing 1"/>
    <property type="match status" value="1"/>
</dbReference>
<feature type="region of interest" description="Disordered" evidence="17">
    <location>
        <begin position="1278"/>
        <end position="1299"/>
    </location>
</feature>
<evidence type="ECO:0000259" key="19">
    <source>
        <dbReference type="PROSITE" id="PS50826"/>
    </source>
</evidence>
<name>A0A6P7Y7N3_9AMPH</name>
<dbReference type="PROSITE" id="PS50178">
    <property type="entry name" value="ZF_FYVE"/>
    <property type="match status" value="1"/>
</dbReference>
<dbReference type="SUPFAM" id="SSF140741">
    <property type="entry name" value="RUN domain-like"/>
    <property type="match status" value="1"/>
</dbReference>
<keyword evidence="9" id="KW-0007">Acetylation</keyword>
<dbReference type="FunFam" id="1.20.58.900:FF:000010">
    <property type="entry name" value="FYVE and coiled-coil domain containing 1"/>
    <property type="match status" value="1"/>
</dbReference>
<dbReference type="CDD" id="cd15726">
    <property type="entry name" value="FYVE_FYCO1"/>
    <property type="match status" value="1"/>
</dbReference>
<evidence type="ECO:0000256" key="7">
    <source>
        <dbReference type="ARBA" id="ARBA00022771"/>
    </source>
</evidence>
<dbReference type="Proteomes" id="UP000515156">
    <property type="component" value="Chromosome 1"/>
</dbReference>
<keyword evidence="12" id="KW-0968">Cytoplasmic vesicle</keyword>
<comment type="function">
    <text evidence="13">May mediate microtubule plus end-directed vesicle transport.</text>
</comment>
<dbReference type="SUPFAM" id="SSF57903">
    <property type="entry name" value="FYVE/PHD zinc finger"/>
    <property type="match status" value="1"/>
</dbReference>
<evidence type="ECO:0000313" key="23">
    <source>
        <dbReference type="RefSeq" id="XP_030059142.1"/>
    </source>
</evidence>
<feature type="region of interest" description="Disordered" evidence="17">
    <location>
        <begin position="1326"/>
        <end position="1352"/>
    </location>
</feature>
<feature type="domain" description="RUN" evidence="19">
    <location>
        <begin position="37"/>
        <end position="170"/>
    </location>
</feature>
<evidence type="ECO:0000259" key="20">
    <source>
        <dbReference type="PROSITE" id="PS50866"/>
    </source>
</evidence>
<feature type="coiled-coil region" evidence="16">
    <location>
        <begin position="1122"/>
        <end position="1188"/>
    </location>
</feature>
<dbReference type="GO" id="GO:0008270">
    <property type="term" value="F:zinc ion binding"/>
    <property type="evidence" value="ECO:0007669"/>
    <property type="project" value="UniProtKB-KW"/>
</dbReference>
<dbReference type="GO" id="GO:0072383">
    <property type="term" value="P:plus-end-directed vesicle transport along microtubule"/>
    <property type="evidence" value="ECO:0007669"/>
    <property type="project" value="TreeGrafter"/>
</dbReference>
<dbReference type="InterPro" id="IPR004012">
    <property type="entry name" value="Run_dom"/>
</dbReference>
<accession>A0A6P7Y7N3</accession>
<sequence>MMAASPGESQLQRIIRDLHDAVTELSSEFKETGEPITDDSNALQKFSYKLEYLLQFDQKEKFTLLGGRKDYWDYFCDCLAKVKGANDGIRFVKSVAELKTSLGKGRAFLRYSLVHQRLADTLQQCFMNNKVTSDWYYARSPFLKPKISSDIVGQLYELTEVQFDLASRGYDLDAAWPTFARRTLIASGSPAHMWKPPSRSSSMNSLVSGYLQAQEFSPSFDGNNSLQAEPLEGLDEMRFKLDESEIRQKEMQSQIELLEKANQELQSTLEIQKQQSQIDKQTSNSTMEENTRLTKMIEDLQKQYEISNSTHNTIQELQTCLQALELNTAKKQEDYQARVDQLESENTRYKLQLKPVTQELETTRTAIAIKDLDIDELKAKLASSEQKNLDLIAKIDTILNEKGEQTATRYESALKVHELLVKLHEAEEVQKEVETKLKDLGVASKEESIKLQERIATLEGEISQFQKDLTAGKREVAHLEEQLKDLSALSESLNKNLQEARREKEKLQEEFIGQKNAHDQQISALMEQVQLQEERLSHQNENVQNLEKLKSQLTNDREHLSSAAKDLEGRIRQQALEFNEVTDKMKKLQLENEDLRQTKKKLEEKHKELVESKENLEGELAKLRSSEKQLQSQIEDAMVSVDEKEKNLREENKKLDEDLQNAVRQMQMVKEALRALQEDYKDLKQREDDMRCSFATLEAEHKNTELHIAELEKSLSSINQNEDSLRREMSEKEVVLQEKESQRKQLLEELEECRKQIIVLEEDKEHMEKTSLNQTKIIESLTKQKDNLEKIQLDQTELQQQMEEMISRLSVAEKQREAHLAQVSTLESEVMELTAKLQQVTEEKDGIKGKLGSTKVVLSEHTSLVQQLKEQIETLNRSHVVDLVQCKEREEVLKKEKEEEILRRAELENSKSCLREELTKVKEYADTARLENMESKDLLNKANTDMAELGIQICAITADKKDAEQKLSQVTEQLQKAKRQLVKEREELRVDLATHKHENENLQEKLRELEESAATIPALQTKLSEAEKQAKSFQEVSEQEISALKFQLSTNVINYQNKLKAVTEESERASQKLEDERQKRTVVEEEVVELKISHSDLLEQLSKTTNQLANCESTLLKREEENVSLRGNLERTQTELTKANEQVREYQDKLTKAEIDRENNEQKLMANVDDLTRTKQFLEERLIELIRDKDALWQKSDALEFEQKVRAEERWLGDLEVNHCLDCQKPFSWMVRKHHCRLCGRIFCYYCCNNYVMTKHSSKKERCCQACFNKATSMVDSETETEAGKQPAQQSSDTPHTCDVTVTDEVSKTLEDTVYHIITDEELNEVQDSDSIQTESHTDDSPEHSTAELNSSFNSLFPDDSEDFQATQESEICLLKSGELTLRLPLTLEEILNFGDSNRELFIRSGSYSTICLTVAEVGITISWMFSSDTKSISFGVVYQESEDALLDQCKVLIPMTRCNSHKENIRGQLKVRNVGIYTLIFDNTFSRFISKKVFYHLTVEWPVVYDGSDLL</sequence>
<evidence type="ECO:0000256" key="8">
    <source>
        <dbReference type="ARBA" id="ARBA00022833"/>
    </source>
</evidence>
<evidence type="ECO:0000256" key="1">
    <source>
        <dbReference type="ARBA" id="ARBA00004177"/>
    </source>
</evidence>
<proteinExistence type="predicted"/>
<feature type="coiled-coil region" evidence="16">
    <location>
        <begin position="234"/>
        <end position="924"/>
    </location>
</feature>
<dbReference type="PANTHER" id="PTHR46753">
    <property type="entry name" value="FYVE AND COILED-COIL DOMAIN-CONTAINING PROTEIN 1"/>
    <property type="match status" value="1"/>
</dbReference>
<dbReference type="SMART" id="SM00064">
    <property type="entry name" value="FYVE"/>
    <property type="match status" value="1"/>
</dbReference>
<dbReference type="OrthoDB" id="660555at2759"/>
<evidence type="ECO:0000256" key="13">
    <source>
        <dbReference type="ARBA" id="ARBA00055152"/>
    </source>
</evidence>
<organism evidence="21 22">
    <name type="scientific">Microcaecilia unicolor</name>
    <dbReference type="NCBI Taxonomy" id="1415580"/>
    <lineage>
        <taxon>Eukaryota</taxon>
        <taxon>Metazoa</taxon>
        <taxon>Chordata</taxon>
        <taxon>Craniata</taxon>
        <taxon>Vertebrata</taxon>
        <taxon>Euteleostomi</taxon>
        <taxon>Amphibia</taxon>
        <taxon>Gymnophiona</taxon>
        <taxon>Siphonopidae</taxon>
        <taxon>Microcaecilia</taxon>
    </lineage>
</organism>
<feature type="domain" description="FYVE-type" evidence="18">
    <location>
        <begin position="1214"/>
        <end position="1272"/>
    </location>
</feature>
<keyword evidence="8" id="KW-0862">Zinc</keyword>
<dbReference type="Gene3D" id="2.60.120.680">
    <property type="entry name" value="GOLD domain"/>
    <property type="match status" value="1"/>
</dbReference>
<evidence type="ECO:0000256" key="17">
    <source>
        <dbReference type="SAM" id="MobiDB-lite"/>
    </source>
</evidence>
<keyword evidence="21" id="KW-1185">Reference proteome</keyword>
<dbReference type="KEGG" id="muo:115470255"/>
<evidence type="ECO:0000256" key="10">
    <source>
        <dbReference type="ARBA" id="ARBA00023054"/>
    </source>
</evidence>
<dbReference type="RefSeq" id="XP_030059142.1">
    <property type="nucleotide sequence ID" value="XM_030203282.1"/>
</dbReference>
<evidence type="ECO:0000256" key="16">
    <source>
        <dbReference type="SAM" id="Coils"/>
    </source>
</evidence>
<evidence type="ECO:0000256" key="15">
    <source>
        <dbReference type="PROSITE-ProRule" id="PRU00091"/>
    </source>
</evidence>
<keyword evidence="4" id="KW-0597">Phosphoprotein</keyword>
<evidence type="ECO:0000256" key="3">
    <source>
        <dbReference type="ARBA" id="ARBA00004419"/>
    </source>
</evidence>
<dbReference type="InterPro" id="IPR013083">
    <property type="entry name" value="Znf_RING/FYVE/PHD"/>
</dbReference>
<dbReference type="InterPro" id="IPR036598">
    <property type="entry name" value="GOLD_dom_sf"/>
</dbReference>
<keyword evidence="5" id="KW-0479">Metal-binding</keyword>
<dbReference type="InterPro" id="IPR037213">
    <property type="entry name" value="Run_dom_sf"/>
</dbReference>
<feature type="compositionally biased region" description="Basic and acidic residues" evidence="17">
    <location>
        <begin position="1336"/>
        <end position="1346"/>
    </location>
</feature>
<keyword evidence="7 15" id="KW-0863">Zinc-finger</keyword>
<dbReference type="GO" id="GO:0005776">
    <property type="term" value="C:autophagosome"/>
    <property type="evidence" value="ECO:0007669"/>
    <property type="project" value="UniProtKB-SubCell"/>
</dbReference>
<evidence type="ECO:0000256" key="14">
    <source>
        <dbReference type="ARBA" id="ARBA00073225"/>
    </source>
</evidence>
<evidence type="ECO:0000256" key="11">
    <source>
        <dbReference type="ARBA" id="ARBA00023228"/>
    </source>
</evidence>
<dbReference type="Pfam" id="PF01363">
    <property type="entry name" value="FYVE"/>
    <property type="match status" value="1"/>
</dbReference>
<dbReference type="FunFam" id="2.60.120.680:FF:000004">
    <property type="entry name" value="FYVE and coiled-coil domain containing 1"/>
    <property type="match status" value="1"/>
</dbReference>
<evidence type="ECO:0000256" key="4">
    <source>
        <dbReference type="ARBA" id="ARBA00022553"/>
    </source>
</evidence>
<dbReference type="SUPFAM" id="SSF101576">
    <property type="entry name" value="Supernatant protein factor (SPF), C-terminal domain"/>
    <property type="match status" value="1"/>
</dbReference>
<evidence type="ECO:0000256" key="9">
    <source>
        <dbReference type="ARBA" id="ARBA00022990"/>
    </source>
</evidence>
<feature type="domain" description="GOLD" evidence="20">
    <location>
        <begin position="1371"/>
        <end position="1500"/>
    </location>
</feature>
<keyword evidence="10 16" id="KW-0175">Coiled coil</keyword>
<dbReference type="InterPro" id="IPR047336">
    <property type="entry name" value="RUN_FYCO1"/>
</dbReference>
<keyword evidence="6" id="KW-0967">Endosome</keyword>
<dbReference type="InterPro" id="IPR047337">
    <property type="entry name" value="FYVE_FYCO1"/>
</dbReference>
<comment type="subcellular location">
    <subcellularLocation>
        <location evidence="3">Cytoplasmic vesicle</location>
        <location evidence="3">Autophagosome</location>
    </subcellularLocation>
    <subcellularLocation>
        <location evidence="1">Endosome</location>
    </subcellularLocation>
    <subcellularLocation>
        <location evidence="2">Lysosome</location>
    </subcellularLocation>
</comment>
<dbReference type="GO" id="GO:0005764">
    <property type="term" value="C:lysosome"/>
    <property type="evidence" value="ECO:0007669"/>
    <property type="project" value="UniProtKB-SubCell"/>
</dbReference>
<dbReference type="Gene3D" id="1.10.287.2610">
    <property type="match status" value="1"/>
</dbReference>
<dbReference type="Gene3D" id="1.20.58.900">
    <property type="match status" value="1"/>
</dbReference>
<dbReference type="GeneID" id="115470255"/>
<keyword evidence="11" id="KW-0458">Lysosome</keyword>
<evidence type="ECO:0000313" key="22">
    <source>
        <dbReference type="RefSeq" id="XP_030059135.1"/>
    </source>
</evidence>
<dbReference type="GO" id="GO:1901098">
    <property type="term" value="P:positive regulation of autophagosome maturation"/>
    <property type="evidence" value="ECO:0007669"/>
    <property type="project" value="TreeGrafter"/>
</dbReference>
<dbReference type="CTD" id="79443"/>
<gene>
    <name evidence="22 23" type="primary">FYCO1</name>
</gene>
<dbReference type="InterPro" id="IPR000306">
    <property type="entry name" value="Znf_FYVE"/>
</dbReference>
<dbReference type="Gene3D" id="3.30.40.10">
    <property type="entry name" value="Zinc/RING finger domain, C3HC4 (zinc finger)"/>
    <property type="match status" value="1"/>
</dbReference>